<proteinExistence type="predicted"/>
<gene>
    <name evidence="1" type="ORF">DPMN_183482</name>
</gene>
<name>A0A9D4DHH9_DREPO</name>
<reference evidence="1" key="2">
    <citation type="submission" date="2020-11" db="EMBL/GenBank/DDBJ databases">
        <authorList>
            <person name="McCartney M.A."/>
            <person name="Auch B."/>
            <person name="Kono T."/>
            <person name="Mallez S."/>
            <person name="Becker A."/>
            <person name="Gohl D.M."/>
            <person name="Silverstein K.A.T."/>
            <person name="Koren S."/>
            <person name="Bechman K.B."/>
            <person name="Herman A."/>
            <person name="Abrahante J.E."/>
            <person name="Garbe J."/>
        </authorList>
    </citation>
    <scope>NUCLEOTIDE SEQUENCE</scope>
    <source>
        <strain evidence="1">Duluth1</strain>
        <tissue evidence="1">Whole animal</tissue>
    </source>
</reference>
<protein>
    <submittedName>
        <fullName evidence="1">Uncharacterized protein</fullName>
    </submittedName>
</protein>
<accession>A0A9D4DHH9</accession>
<reference evidence="1" key="1">
    <citation type="journal article" date="2019" name="bioRxiv">
        <title>The Genome of the Zebra Mussel, Dreissena polymorpha: A Resource for Invasive Species Research.</title>
        <authorList>
            <person name="McCartney M.A."/>
            <person name="Auch B."/>
            <person name="Kono T."/>
            <person name="Mallez S."/>
            <person name="Zhang Y."/>
            <person name="Obille A."/>
            <person name="Becker A."/>
            <person name="Abrahante J.E."/>
            <person name="Garbe J."/>
            <person name="Badalamenti J.P."/>
            <person name="Herman A."/>
            <person name="Mangelson H."/>
            <person name="Liachko I."/>
            <person name="Sullivan S."/>
            <person name="Sone E.D."/>
            <person name="Koren S."/>
            <person name="Silverstein K.A.T."/>
            <person name="Beckman K.B."/>
            <person name="Gohl D.M."/>
        </authorList>
    </citation>
    <scope>NUCLEOTIDE SEQUENCE</scope>
    <source>
        <strain evidence="1">Duluth1</strain>
        <tissue evidence="1">Whole animal</tissue>
    </source>
</reference>
<evidence type="ECO:0000313" key="1">
    <source>
        <dbReference type="EMBL" id="KAH3748993.1"/>
    </source>
</evidence>
<dbReference type="AlphaFoldDB" id="A0A9D4DHH9"/>
<comment type="caution">
    <text evidence="1">The sequence shown here is derived from an EMBL/GenBank/DDBJ whole genome shotgun (WGS) entry which is preliminary data.</text>
</comment>
<sequence>MKDELMSIKYFITSSIYKCTSLEKYLSQFYEILPKIGDDKELCLIASIKCEHILDQELTVLAKSSKVLAVQNESKHNVKIDK</sequence>
<dbReference type="EMBL" id="JAIWYP010000010">
    <property type="protein sequence ID" value="KAH3748993.1"/>
    <property type="molecule type" value="Genomic_DNA"/>
</dbReference>
<dbReference type="Proteomes" id="UP000828390">
    <property type="component" value="Unassembled WGS sequence"/>
</dbReference>
<keyword evidence="2" id="KW-1185">Reference proteome</keyword>
<evidence type="ECO:0000313" key="2">
    <source>
        <dbReference type="Proteomes" id="UP000828390"/>
    </source>
</evidence>
<organism evidence="1 2">
    <name type="scientific">Dreissena polymorpha</name>
    <name type="common">Zebra mussel</name>
    <name type="synonym">Mytilus polymorpha</name>
    <dbReference type="NCBI Taxonomy" id="45954"/>
    <lineage>
        <taxon>Eukaryota</taxon>
        <taxon>Metazoa</taxon>
        <taxon>Spiralia</taxon>
        <taxon>Lophotrochozoa</taxon>
        <taxon>Mollusca</taxon>
        <taxon>Bivalvia</taxon>
        <taxon>Autobranchia</taxon>
        <taxon>Heteroconchia</taxon>
        <taxon>Euheterodonta</taxon>
        <taxon>Imparidentia</taxon>
        <taxon>Neoheterodontei</taxon>
        <taxon>Myida</taxon>
        <taxon>Dreissenoidea</taxon>
        <taxon>Dreissenidae</taxon>
        <taxon>Dreissena</taxon>
    </lineage>
</organism>